<keyword evidence="2" id="KW-0238">DNA-binding</keyword>
<proteinExistence type="predicted"/>
<feature type="domain" description="HTH gntR-type" evidence="4">
    <location>
        <begin position="248"/>
        <end position="316"/>
    </location>
</feature>
<feature type="domain" description="HTH gntR-type" evidence="4">
    <location>
        <begin position="5"/>
        <end position="73"/>
    </location>
</feature>
<dbReference type="GeneID" id="83006062"/>
<evidence type="ECO:0000256" key="3">
    <source>
        <dbReference type="ARBA" id="ARBA00023163"/>
    </source>
</evidence>
<dbReference type="PROSITE" id="PS50949">
    <property type="entry name" value="HTH_GNTR"/>
    <property type="match status" value="2"/>
</dbReference>
<dbReference type="SUPFAM" id="SSF46785">
    <property type="entry name" value="Winged helix' DNA-binding domain"/>
    <property type="match status" value="2"/>
</dbReference>
<dbReference type="GO" id="GO:0045892">
    <property type="term" value="P:negative regulation of DNA-templated transcription"/>
    <property type="evidence" value="ECO:0007669"/>
    <property type="project" value="TreeGrafter"/>
</dbReference>
<dbReference type="STRING" id="1776384.GCA_900086585_03774"/>
<protein>
    <submittedName>
        <fullName evidence="5">GntR family transcriptional regulator</fullName>
    </submittedName>
</protein>
<evidence type="ECO:0000313" key="5">
    <source>
        <dbReference type="EMBL" id="RHJ88191.1"/>
    </source>
</evidence>
<dbReference type="EMBL" id="QRMS01000002">
    <property type="protein sequence ID" value="RHJ88191.1"/>
    <property type="molecule type" value="Genomic_DNA"/>
</dbReference>
<dbReference type="AlphaFoldDB" id="A0A415E3I2"/>
<name>A0A415E3I2_9FIRM</name>
<dbReference type="Pfam" id="PF00392">
    <property type="entry name" value="GntR"/>
    <property type="match status" value="2"/>
</dbReference>
<dbReference type="InterPro" id="IPR036388">
    <property type="entry name" value="WH-like_DNA-bd_sf"/>
</dbReference>
<dbReference type="Proteomes" id="UP000284841">
    <property type="component" value="Unassembled WGS sequence"/>
</dbReference>
<dbReference type="InterPro" id="IPR036390">
    <property type="entry name" value="WH_DNA-bd_sf"/>
</dbReference>
<evidence type="ECO:0000313" key="6">
    <source>
        <dbReference type="Proteomes" id="UP000284841"/>
    </source>
</evidence>
<dbReference type="GO" id="GO:0003677">
    <property type="term" value="F:DNA binding"/>
    <property type="evidence" value="ECO:0007669"/>
    <property type="project" value="UniProtKB-KW"/>
</dbReference>
<sequence>MQYTSSQEQTIYRSLAGQLQLGFFQDGERFPSVQDIASYYQVSYCPAQRALKALERNGLIQLCRGKETVVLAKPHENYLDSHTFRRRLTALIDLSQALELLSPCICLQGFCAMDQDTYSDFLTKAKQSNHPAKRLYQSYDQALRSLGNQTILSLYYDIGAFLESSFLDILTEKQGKEAGQCFLESLTKSLCDSLKDCQEHRYDAAERRLNKLRTHFFQNTKQYFEQLQNRFHCEEQETFIWEPHKGRKKYCDLVAIDLVCRINEGRYPIGVKLPSKAVLANRYHVSEITIRRTIDLLNQLGITRNINGIGTEVISTGDLSLTDEFKPLMISEHLRTFLESLQLLALTSEAVISYTLPHCSAKSLESITHAIKNAPTNLGSMTMIHSACLQVVIDDCPNAAIREIYEKMLLLLLNGSILRFNGEQLISQWTDVYKELSDSFDAGDYQSFAKAYGHMAQHTFRELKERLRTEGMHEVEKIADLINSERSSYGDNYAGGNR</sequence>
<accession>A0A415E3I2</accession>
<keyword evidence="1" id="KW-0805">Transcription regulation</keyword>
<comment type="caution">
    <text evidence="5">The sequence shown here is derived from an EMBL/GenBank/DDBJ whole genome shotgun (WGS) entry which is preliminary data.</text>
</comment>
<keyword evidence="3" id="KW-0804">Transcription</keyword>
<dbReference type="RefSeq" id="WP_067541813.1">
    <property type="nucleotide sequence ID" value="NZ_AP025567.1"/>
</dbReference>
<reference evidence="5 6" key="1">
    <citation type="submission" date="2018-08" db="EMBL/GenBank/DDBJ databases">
        <title>A genome reference for cultivated species of the human gut microbiota.</title>
        <authorList>
            <person name="Zou Y."/>
            <person name="Xue W."/>
            <person name="Luo G."/>
        </authorList>
    </citation>
    <scope>NUCLEOTIDE SEQUENCE [LARGE SCALE GENOMIC DNA]</scope>
    <source>
        <strain evidence="5 6">AM07-24</strain>
    </source>
</reference>
<evidence type="ECO:0000256" key="1">
    <source>
        <dbReference type="ARBA" id="ARBA00023015"/>
    </source>
</evidence>
<dbReference type="Gene3D" id="1.10.10.10">
    <property type="entry name" value="Winged helix-like DNA-binding domain superfamily/Winged helix DNA-binding domain"/>
    <property type="match status" value="2"/>
</dbReference>
<organism evidence="5 6">
    <name type="scientific">Emergencia timonensis</name>
    <dbReference type="NCBI Taxonomy" id="1776384"/>
    <lineage>
        <taxon>Bacteria</taxon>
        <taxon>Bacillati</taxon>
        <taxon>Bacillota</taxon>
        <taxon>Clostridia</taxon>
        <taxon>Peptostreptococcales</taxon>
        <taxon>Anaerovoracaceae</taxon>
        <taxon>Emergencia</taxon>
    </lineage>
</organism>
<dbReference type="InterPro" id="IPR050679">
    <property type="entry name" value="Bact_HTH_transcr_reg"/>
</dbReference>
<evidence type="ECO:0000256" key="2">
    <source>
        <dbReference type="ARBA" id="ARBA00023125"/>
    </source>
</evidence>
<keyword evidence="6" id="KW-1185">Reference proteome</keyword>
<dbReference type="PANTHER" id="PTHR44846:SF1">
    <property type="entry name" value="MANNOSYL-D-GLYCERATE TRANSPORT_METABOLISM SYSTEM REPRESSOR MNGR-RELATED"/>
    <property type="match status" value="1"/>
</dbReference>
<gene>
    <name evidence="5" type="ORF">DW099_07180</name>
</gene>
<dbReference type="OrthoDB" id="1863362at2"/>
<evidence type="ECO:0000259" key="4">
    <source>
        <dbReference type="PROSITE" id="PS50949"/>
    </source>
</evidence>
<dbReference type="InterPro" id="IPR000524">
    <property type="entry name" value="Tscrpt_reg_HTH_GntR"/>
</dbReference>
<dbReference type="PANTHER" id="PTHR44846">
    <property type="entry name" value="MANNOSYL-D-GLYCERATE TRANSPORT/METABOLISM SYSTEM REPRESSOR MNGR-RELATED"/>
    <property type="match status" value="1"/>
</dbReference>
<dbReference type="SMART" id="SM00345">
    <property type="entry name" value="HTH_GNTR"/>
    <property type="match status" value="2"/>
</dbReference>
<dbReference type="GO" id="GO:0003700">
    <property type="term" value="F:DNA-binding transcription factor activity"/>
    <property type="evidence" value="ECO:0007669"/>
    <property type="project" value="InterPro"/>
</dbReference>